<sequence>MRKYEMKNYVFIFILSAFLIGSCKLQNSTSDAGIPDPTKVVEDTTEYKVPAFVDPTLHRLDFEQMMILGSNPRFTFDFPIKDKDGKLLSREEIAKVTYQTKNLMDMYANENGKVMLGVIRPGSPREFAIIKAASLRYFAKMDSFKRLDSLNNK</sequence>
<protein>
    <recommendedName>
        <fullName evidence="3">Lipoprotein</fullName>
    </recommendedName>
</protein>
<accession>A0A9D7SAV5</accession>
<dbReference type="Proteomes" id="UP000808349">
    <property type="component" value="Unassembled WGS sequence"/>
</dbReference>
<organism evidence="1 2">
    <name type="scientific">Candidatus Defluviibacterium haderslevense</name>
    <dbReference type="NCBI Taxonomy" id="2981993"/>
    <lineage>
        <taxon>Bacteria</taxon>
        <taxon>Pseudomonadati</taxon>
        <taxon>Bacteroidota</taxon>
        <taxon>Saprospiria</taxon>
        <taxon>Saprospirales</taxon>
        <taxon>Saprospiraceae</taxon>
        <taxon>Candidatus Defluviibacterium</taxon>
    </lineage>
</organism>
<evidence type="ECO:0008006" key="3">
    <source>
        <dbReference type="Google" id="ProtNLM"/>
    </source>
</evidence>
<comment type="caution">
    <text evidence="1">The sequence shown here is derived from an EMBL/GenBank/DDBJ whole genome shotgun (WGS) entry which is preliminary data.</text>
</comment>
<proteinExistence type="predicted"/>
<dbReference type="PROSITE" id="PS51257">
    <property type="entry name" value="PROKAR_LIPOPROTEIN"/>
    <property type="match status" value="1"/>
</dbReference>
<evidence type="ECO:0000313" key="1">
    <source>
        <dbReference type="EMBL" id="MBK9718544.1"/>
    </source>
</evidence>
<reference evidence="1 2" key="1">
    <citation type="submission" date="2020-10" db="EMBL/GenBank/DDBJ databases">
        <title>Connecting structure to function with the recovery of over 1000 high-quality activated sludge metagenome-assembled genomes encoding full-length rRNA genes using long-read sequencing.</title>
        <authorList>
            <person name="Singleton C.M."/>
            <person name="Petriglieri F."/>
            <person name="Kristensen J.M."/>
            <person name="Kirkegaard R.H."/>
            <person name="Michaelsen T.Y."/>
            <person name="Andersen M.H."/>
            <person name="Karst S.M."/>
            <person name="Dueholm M.S."/>
            <person name="Nielsen P.H."/>
            <person name="Albertsen M."/>
        </authorList>
    </citation>
    <scope>NUCLEOTIDE SEQUENCE [LARGE SCALE GENOMIC DNA]</scope>
    <source>
        <strain evidence="1">Ribe_18-Q3-R11-54_BAT3C.373</strain>
    </source>
</reference>
<name>A0A9D7SAV5_9BACT</name>
<gene>
    <name evidence="1" type="ORF">IPO85_13735</name>
</gene>
<evidence type="ECO:0000313" key="2">
    <source>
        <dbReference type="Proteomes" id="UP000808349"/>
    </source>
</evidence>
<dbReference type="EMBL" id="JADKFW010000010">
    <property type="protein sequence ID" value="MBK9718544.1"/>
    <property type="molecule type" value="Genomic_DNA"/>
</dbReference>
<dbReference type="AlphaFoldDB" id="A0A9D7SAV5"/>